<reference evidence="2 3" key="1">
    <citation type="submission" date="2020-08" db="EMBL/GenBank/DDBJ databases">
        <title>Sequencing the genomes of 1000 actinobacteria strains.</title>
        <authorList>
            <person name="Klenk H.-P."/>
        </authorList>
    </citation>
    <scope>NUCLEOTIDE SEQUENCE [LARGE SCALE GENOMIC DNA]</scope>
    <source>
        <strain evidence="2 3">DSM 28796</strain>
    </source>
</reference>
<sequence>MQRDPRRDGMWAAVDAGVWLVAAGLLAVAAMVGLVWVVTLVPDLMSFGEEQPKDLQPWLTLMLVPAGIAALLFLVVLALDAVLVVRSIARLSAPEGRIGTAWVTPSLCLASVGLSLMALLVLPVSSLLEDLPDIVTQGFGSVAGLVVPVRIGQLVMGVLEARRARA</sequence>
<comment type="caution">
    <text evidence="2">The sequence shown here is derived from an EMBL/GenBank/DDBJ whole genome shotgun (WGS) entry which is preliminary data.</text>
</comment>
<evidence type="ECO:0000313" key="3">
    <source>
        <dbReference type="Proteomes" id="UP000588158"/>
    </source>
</evidence>
<keyword evidence="1" id="KW-0472">Membrane</keyword>
<dbReference type="AlphaFoldDB" id="A0A841AGQ3"/>
<dbReference type="EMBL" id="JACHLZ010000001">
    <property type="protein sequence ID" value="MBB5832452.1"/>
    <property type="molecule type" value="Genomic_DNA"/>
</dbReference>
<feature type="transmembrane region" description="Helical" evidence="1">
    <location>
        <begin position="58"/>
        <end position="85"/>
    </location>
</feature>
<organism evidence="2 3">
    <name type="scientific">Brachybacterium aquaticum</name>
    <dbReference type="NCBI Taxonomy" id="1432564"/>
    <lineage>
        <taxon>Bacteria</taxon>
        <taxon>Bacillati</taxon>
        <taxon>Actinomycetota</taxon>
        <taxon>Actinomycetes</taxon>
        <taxon>Micrococcales</taxon>
        <taxon>Dermabacteraceae</taxon>
        <taxon>Brachybacterium</taxon>
    </lineage>
</organism>
<name>A0A841AGQ3_9MICO</name>
<dbReference type="RefSeq" id="WP_184325783.1">
    <property type="nucleotide sequence ID" value="NZ_JACHLZ010000001.1"/>
</dbReference>
<feature type="transmembrane region" description="Helical" evidence="1">
    <location>
        <begin position="12"/>
        <end position="38"/>
    </location>
</feature>
<feature type="transmembrane region" description="Helical" evidence="1">
    <location>
        <begin position="106"/>
        <end position="128"/>
    </location>
</feature>
<keyword evidence="3" id="KW-1185">Reference proteome</keyword>
<gene>
    <name evidence="2" type="ORF">HNR70_002265</name>
</gene>
<keyword evidence="1" id="KW-1133">Transmembrane helix</keyword>
<evidence type="ECO:0000256" key="1">
    <source>
        <dbReference type="SAM" id="Phobius"/>
    </source>
</evidence>
<accession>A0A841AGQ3</accession>
<dbReference type="Proteomes" id="UP000588158">
    <property type="component" value="Unassembled WGS sequence"/>
</dbReference>
<protein>
    <submittedName>
        <fullName evidence="2">Na+/proline symporter</fullName>
    </submittedName>
</protein>
<keyword evidence="1" id="KW-0812">Transmembrane</keyword>
<proteinExistence type="predicted"/>
<feature type="transmembrane region" description="Helical" evidence="1">
    <location>
        <begin position="134"/>
        <end position="159"/>
    </location>
</feature>
<evidence type="ECO:0000313" key="2">
    <source>
        <dbReference type="EMBL" id="MBB5832452.1"/>
    </source>
</evidence>